<keyword evidence="5 12" id="KW-0812">Transmembrane</keyword>
<sequence length="826" mass="90575" precursor="true">MTRYFCQLLAGTALLACVQSAYAQGVQYKRPDGSTQALKGNQPSAAAHPAPAATTGAGTRGRTPTAVSASHPIPNEPLLRKEDVTQPRAKDDGAGGLISRRVGRDDIANIGFGQTRQQMTITQDNFSRMTPGTSALSVMATLPGVNFQSADSFGLDEKSSNLNIRGFSQDQIGFTIDGVPLGNMMDSSNGLSINRMIMPENIDSVTVNSTTGSLGLAANNNVGGSVQFASHRPGDKLDIVGSGTYGSNNTWRGFVRVETGDITGNGLRGSFSYGYLTSGKSRGWGKEKEHQVNAKITQDLHDGYDGEVGVFFNYANLNENNYMTSSYDMQKRLGTDTDYTHNWDIAQQMATAYQNGSNAYPSPYNSVNDTYYSASTLRRDYIGGLHFKRHVTKEISVDLTGYYNREYGQDLMYNPYVATPGGSSLSLMGVTSTQNRGGVTGHVAWDHDFSVFKNHLEAGGWYESSVSHQATDYYDLAGDESGPSRNILHYQRNPFSSQWAHTIGSETTMYYVSDRMDFGKVTLSGGWKGFQTTSQNKAAGNLADYNRAVGKLNSTDWFLPQFGILWKPDSRIDLFFNYSENMQAMNANLLAATSQANFNSLSSNHKLRPEKSTNYEIGMRYHEGRFQTSVAAYYSYITNNLLATSTKSANAPINVYNVGGIKNYGVDVTAMYRILRPLSFLASYSYTHATYANNITGQDGSVLYDTKHKWVQGIPRNMFKADIVYDDHHLLMRVGGTFMVHRLADAVNNVHVPGQYILNGAIGYHFGDEVPYMKGWTVIGNVTNMTGQRYVSTIGANGFVASGSDLTQNLQGGAPRRFFITLKRGL</sequence>
<dbReference type="InterPro" id="IPR000531">
    <property type="entry name" value="Beta-barrel_TonB"/>
</dbReference>
<dbReference type="InterPro" id="IPR012910">
    <property type="entry name" value="Plug_dom"/>
</dbReference>
<dbReference type="HOGENOM" id="CLU_017621_1_0_5"/>
<dbReference type="GO" id="GO:0015344">
    <property type="term" value="F:siderophore uptake transmembrane transporter activity"/>
    <property type="evidence" value="ECO:0007669"/>
    <property type="project" value="TreeGrafter"/>
</dbReference>
<gene>
    <name evidence="18" type="ordered locus">Zmob_1446</name>
</gene>
<feature type="signal peptide" evidence="15">
    <location>
        <begin position="1"/>
        <end position="23"/>
    </location>
</feature>
<accession>A0A0H3G815</accession>
<dbReference type="PANTHER" id="PTHR32552">
    <property type="entry name" value="FERRICHROME IRON RECEPTOR-RELATED"/>
    <property type="match status" value="1"/>
</dbReference>
<keyword evidence="4" id="KW-0410">Iron transport</keyword>
<dbReference type="KEGG" id="zmm:Zmob_1446"/>
<dbReference type="OrthoDB" id="7229372at2"/>
<dbReference type="PANTHER" id="PTHR32552:SF89">
    <property type="entry name" value="CATECHOLATE SIDEROPHORE RECEPTOR FIU"/>
    <property type="match status" value="1"/>
</dbReference>
<evidence type="ECO:0000256" key="5">
    <source>
        <dbReference type="ARBA" id="ARBA00022692"/>
    </source>
</evidence>
<keyword evidence="3 12" id="KW-1134">Transmembrane beta strand</keyword>
<keyword evidence="9 13" id="KW-0798">TonB box</keyword>
<dbReference type="eggNOG" id="COG4772">
    <property type="taxonomic scope" value="Bacteria"/>
</dbReference>
<dbReference type="GO" id="GO:0009279">
    <property type="term" value="C:cell outer membrane"/>
    <property type="evidence" value="ECO:0007669"/>
    <property type="project" value="UniProtKB-SubCell"/>
</dbReference>
<evidence type="ECO:0000256" key="6">
    <source>
        <dbReference type="ARBA" id="ARBA00022729"/>
    </source>
</evidence>
<feature type="domain" description="TonB-dependent receptor-like beta-barrel" evidence="16">
    <location>
        <begin position="361"/>
        <end position="784"/>
    </location>
</feature>
<reference evidence="18 19" key="1">
    <citation type="journal article" date="2011" name="J. Bacteriol.">
        <title>Genome sequence of the ethanol-producing Zymomonas mobilis subsp. mobilis lectotype strain ATCC 10988.</title>
        <authorList>
            <person name="Pappas K.M."/>
            <person name="Kouvelis V.N."/>
            <person name="Saunders E."/>
            <person name="Brettin T.S."/>
            <person name="Bruce D."/>
            <person name="Detter C."/>
            <person name="Balakireva M."/>
            <person name="Han C.S."/>
            <person name="Savvakis G."/>
            <person name="Kyrpides N.C."/>
            <person name="Typas M.A."/>
        </authorList>
    </citation>
    <scope>NUCLEOTIDE SEQUENCE [LARGE SCALE GENOMIC DNA]</scope>
    <source>
        <strain evidence="19">ATCC 10988 / DSM 424 / CCUG 17860 / LMG 404 / NCIMB 8938 / NRRL B-806 / ZM1</strain>
    </source>
</reference>
<dbReference type="InterPro" id="IPR037066">
    <property type="entry name" value="Plug_dom_sf"/>
</dbReference>
<evidence type="ECO:0000256" key="3">
    <source>
        <dbReference type="ARBA" id="ARBA00022452"/>
    </source>
</evidence>
<dbReference type="Gene3D" id="2.170.130.10">
    <property type="entry name" value="TonB-dependent receptor, plug domain"/>
    <property type="match status" value="1"/>
</dbReference>
<evidence type="ECO:0000256" key="11">
    <source>
        <dbReference type="ARBA" id="ARBA00023237"/>
    </source>
</evidence>
<dbReference type="Proteomes" id="UP000001494">
    <property type="component" value="Chromosome"/>
</dbReference>
<evidence type="ECO:0000256" key="7">
    <source>
        <dbReference type="ARBA" id="ARBA00023004"/>
    </source>
</evidence>
<dbReference type="EMBL" id="CP002850">
    <property type="protein sequence ID" value="AEH63266.1"/>
    <property type="molecule type" value="Genomic_DNA"/>
</dbReference>
<dbReference type="Pfam" id="PF07715">
    <property type="entry name" value="Plug"/>
    <property type="match status" value="1"/>
</dbReference>
<keyword evidence="11 12" id="KW-0998">Cell outer membrane</keyword>
<evidence type="ECO:0000313" key="19">
    <source>
        <dbReference type="Proteomes" id="UP000001494"/>
    </source>
</evidence>
<dbReference type="AlphaFoldDB" id="A0A0H3G815"/>
<evidence type="ECO:0000256" key="13">
    <source>
        <dbReference type="RuleBase" id="RU003357"/>
    </source>
</evidence>
<evidence type="ECO:0000256" key="12">
    <source>
        <dbReference type="PROSITE-ProRule" id="PRU01360"/>
    </source>
</evidence>
<evidence type="ECO:0000313" key="18">
    <source>
        <dbReference type="EMBL" id="AEH63266.1"/>
    </source>
</evidence>
<dbReference type="InterPro" id="IPR039426">
    <property type="entry name" value="TonB-dep_rcpt-like"/>
</dbReference>
<evidence type="ECO:0000256" key="9">
    <source>
        <dbReference type="ARBA" id="ARBA00023077"/>
    </source>
</evidence>
<keyword evidence="10 12" id="KW-0472">Membrane</keyword>
<evidence type="ECO:0000259" key="16">
    <source>
        <dbReference type="Pfam" id="PF00593"/>
    </source>
</evidence>
<dbReference type="SUPFAM" id="SSF56935">
    <property type="entry name" value="Porins"/>
    <property type="match status" value="1"/>
</dbReference>
<evidence type="ECO:0000259" key="17">
    <source>
        <dbReference type="Pfam" id="PF07715"/>
    </source>
</evidence>
<protein>
    <submittedName>
        <fullName evidence="18">TonB-dependent receptor</fullName>
    </submittedName>
</protein>
<keyword evidence="8" id="KW-0406">Ion transport</keyword>
<feature type="compositionally biased region" description="Low complexity" evidence="14">
    <location>
        <begin position="45"/>
        <end position="66"/>
    </location>
</feature>
<dbReference type="InterPro" id="IPR036942">
    <property type="entry name" value="Beta-barrel_TonB_sf"/>
</dbReference>
<comment type="subcellular location">
    <subcellularLocation>
        <location evidence="1 12">Cell outer membrane</location>
        <topology evidence="1 12">Multi-pass membrane protein</topology>
    </subcellularLocation>
</comment>
<keyword evidence="18" id="KW-0675">Receptor</keyword>
<dbReference type="RefSeq" id="WP_014501066.1">
    <property type="nucleotide sequence ID" value="NC_017262.1"/>
</dbReference>
<feature type="region of interest" description="Disordered" evidence="14">
    <location>
        <begin position="31"/>
        <end position="76"/>
    </location>
</feature>
<comment type="similarity">
    <text evidence="12 13">Belongs to the TonB-dependent receptor family.</text>
</comment>
<dbReference type="PROSITE" id="PS52016">
    <property type="entry name" value="TONB_DEPENDENT_REC_3"/>
    <property type="match status" value="1"/>
</dbReference>
<keyword evidence="6 15" id="KW-0732">Signal</keyword>
<dbReference type="PROSITE" id="PS51257">
    <property type="entry name" value="PROKAR_LIPOPROTEIN"/>
    <property type="match status" value="1"/>
</dbReference>
<proteinExistence type="inferred from homology"/>
<feature type="domain" description="TonB-dependent receptor plug" evidence="17">
    <location>
        <begin position="120"/>
        <end position="224"/>
    </location>
</feature>
<evidence type="ECO:0000256" key="1">
    <source>
        <dbReference type="ARBA" id="ARBA00004571"/>
    </source>
</evidence>
<evidence type="ECO:0000256" key="15">
    <source>
        <dbReference type="SAM" id="SignalP"/>
    </source>
</evidence>
<dbReference type="Pfam" id="PF00593">
    <property type="entry name" value="TonB_dep_Rec_b-barrel"/>
    <property type="match status" value="1"/>
</dbReference>
<keyword evidence="7" id="KW-0408">Iron</keyword>
<feature type="compositionally biased region" description="Polar residues" evidence="14">
    <location>
        <begin position="33"/>
        <end position="44"/>
    </location>
</feature>
<dbReference type="Gene3D" id="2.40.170.20">
    <property type="entry name" value="TonB-dependent receptor, beta-barrel domain"/>
    <property type="match status" value="1"/>
</dbReference>
<evidence type="ECO:0000256" key="10">
    <source>
        <dbReference type="ARBA" id="ARBA00023136"/>
    </source>
</evidence>
<evidence type="ECO:0000256" key="2">
    <source>
        <dbReference type="ARBA" id="ARBA00022448"/>
    </source>
</evidence>
<feature type="chain" id="PRO_5002609898" evidence="15">
    <location>
        <begin position="24"/>
        <end position="826"/>
    </location>
</feature>
<organism evidence="18 19">
    <name type="scientific">Zymomonas mobilis subsp. mobilis (strain ATCC 10988 / DSM 424 / LMG 404 / NCIMB 8938 / NRRL B-806 / ZM1)</name>
    <dbReference type="NCBI Taxonomy" id="555217"/>
    <lineage>
        <taxon>Bacteria</taxon>
        <taxon>Pseudomonadati</taxon>
        <taxon>Pseudomonadota</taxon>
        <taxon>Alphaproteobacteria</taxon>
        <taxon>Sphingomonadales</taxon>
        <taxon>Zymomonadaceae</taxon>
        <taxon>Zymomonas</taxon>
    </lineage>
</organism>
<keyword evidence="2 12" id="KW-0813">Transport</keyword>
<evidence type="ECO:0000256" key="8">
    <source>
        <dbReference type="ARBA" id="ARBA00023065"/>
    </source>
</evidence>
<evidence type="ECO:0000256" key="4">
    <source>
        <dbReference type="ARBA" id="ARBA00022496"/>
    </source>
</evidence>
<dbReference type="GeneID" id="79904978"/>
<evidence type="ECO:0000256" key="14">
    <source>
        <dbReference type="SAM" id="MobiDB-lite"/>
    </source>
</evidence>
<name>A0A0H3G815_ZYMMA</name>